<dbReference type="Proteomes" id="UP000221999">
    <property type="component" value="Segment"/>
</dbReference>
<name>A0A248XD66_9CAUD</name>
<dbReference type="GO" id="GO:0019068">
    <property type="term" value="P:virion assembly"/>
    <property type="evidence" value="ECO:0007669"/>
    <property type="project" value="InterPro"/>
</dbReference>
<dbReference type="GO" id="GO:0005198">
    <property type="term" value="F:structural molecule activity"/>
    <property type="evidence" value="ECO:0007669"/>
    <property type="project" value="InterPro"/>
</dbReference>
<reference evidence="2 3" key="1">
    <citation type="submission" date="2017-07" db="EMBL/GenBank/DDBJ databases">
        <title>Complete Genome Sequence of the Klebsiella phage YMC16/01/N133_KPN_BP.</title>
        <authorList>
            <person name="Jeon J."/>
            <person name="Yong D."/>
            <person name="Lee K."/>
        </authorList>
    </citation>
    <scope>NUCLEOTIDE SEQUENCE [LARGE SCALE GENOMIC DNA]</scope>
</reference>
<proteinExistence type="predicted"/>
<protein>
    <submittedName>
        <fullName evidence="2">Putative portal protein</fullName>
    </submittedName>
</protein>
<feature type="region of interest" description="Disordered" evidence="1">
    <location>
        <begin position="529"/>
        <end position="557"/>
    </location>
</feature>
<evidence type="ECO:0000313" key="3">
    <source>
        <dbReference type="Proteomes" id="UP000221999"/>
    </source>
</evidence>
<organism evidence="2 3">
    <name type="scientific">Klebsiella phage YMC16/01/N133_KPN_BP</name>
    <dbReference type="NCBI Taxonomy" id="2026102"/>
    <lineage>
        <taxon>Viruses</taxon>
        <taxon>Duplodnaviria</taxon>
        <taxon>Heunggongvirae</taxon>
        <taxon>Uroviricota</taxon>
        <taxon>Caudoviricetes</taxon>
        <taxon>Casjensviridae</taxon>
        <taxon>Seodaemunguvirus</taxon>
        <taxon>Seodaemunguvirus YMC16-01N133</taxon>
    </lineage>
</organism>
<accession>A0A248XD66</accession>
<dbReference type="EMBL" id="MF476925">
    <property type="protein sequence ID" value="ASW27635.1"/>
    <property type="molecule type" value="Genomic_DNA"/>
</dbReference>
<dbReference type="NCBIfam" id="TIGR01539">
    <property type="entry name" value="portal_lambda"/>
    <property type="match status" value="1"/>
</dbReference>
<keyword evidence="3" id="KW-1185">Reference proteome</keyword>
<feature type="compositionally biased region" description="Polar residues" evidence="1">
    <location>
        <begin position="529"/>
        <end position="539"/>
    </location>
</feature>
<dbReference type="Pfam" id="PF05136">
    <property type="entry name" value="Phage_portal_2"/>
    <property type="match status" value="1"/>
</dbReference>
<dbReference type="InterPro" id="IPR006429">
    <property type="entry name" value="Phage_lambda_portal"/>
</dbReference>
<evidence type="ECO:0000313" key="2">
    <source>
        <dbReference type="EMBL" id="ASW27635.1"/>
    </source>
</evidence>
<sequence>MTKIVFTDDLIGDPLEAVQNTGKELAMFGNPSYDAASQFSEELALWSTPIQSADQEILPEMGVITPRVRDVTRNDSLMRGALQTQKDSIVGERFLLNSTPNTQILGLDEVWAEEFQEEVEAKFTLYAESLMNYPDAQRKNTLTEMVRLAVGIYGQTGEVISSVEWLRDSGRPYSTALQLIENERLSNPNNGMDTRLLRGGVQRNSFGAPIGYYIRDAFPTDYLDFENVNSWTYVPATKPWGRIQMIHIVDQWRPDQTRGISNIVAALKELRMTKKYRDIVLQSAALNATYAASIESDLPTDVVMAQAGGGDPAALSKFAKSYLSEIARYTKNSRNLVLNGVKIPHFYPGTKMNLQNAATPGGLGTTFEASMLRYIAASLGLSYEQFSKDYTKANYSNLRAALAETNKRMRVEKRRVADRFASLFFRLWLEEALNKNEITSLPRNAPNWYEGQNADAYSECSWIGANMGQIDGLKETQAAVLRLNNGLGTAEDELAALGKDWRQVYKQLAREQKFREKIGLVLGSEKTNTNMMNAASGTPSDEGAKPRSETSEDNTDE</sequence>
<gene>
    <name evidence="2" type="ORF">KPNN133_016</name>
</gene>
<evidence type="ECO:0000256" key="1">
    <source>
        <dbReference type="SAM" id="MobiDB-lite"/>
    </source>
</evidence>